<dbReference type="PANTHER" id="PTHR37542:SF1">
    <property type="entry name" value="PRION-INHIBITION AND PROPAGATION HELO DOMAIN-CONTAINING PROTEIN"/>
    <property type="match status" value="1"/>
</dbReference>
<protein>
    <recommendedName>
        <fullName evidence="1">Protein kinase domain-containing protein</fullName>
    </recommendedName>
</protein>
<sequence length="571" mass="64063">MEAAGLALAVLGTYKEVYLLAKFIHRTISSARNQKAQRAELEKNFRTQILFLQSLGLVLFTGEAITRNQALDTLWLEYIFDTFEEARLACGDYARLAAKVDEEYIQHSPILNPALAVSNVIEFDINTPVTTNQWAPAVILSNLSFGWLKAKAKNDIMQPLHWALSEKRRLEAIVAKFVQLKGRLQEVLPLYTAVHAPLSNQDLQVLSNLAKNQNAQTLGLASHAQLRLIQAGDTDNRPSLKDLDLSSYRLEDVSLQASTLTIGELCPANSVAGSTNSSQNVLIEYKSYLPPQNAGEIVNSEDYKSKLHERVQQLARILSSAGYADLHTLPLKGLINQKEHGRHAFVFTFPRDTAEIEPVSLHSMIEAQGQKKNEYRLLLNTRYAIAQSIAKSIGGFHADGWVHKSLRSQSVVFFKNKTAQHSILIDKPYLVNFEYTRPENDGTILDYDLDIEKDIYRHPDRQGIPSRPFTKVHDLYALGVILLEIGLWQSARSIYYQALRANPGSNPVPDDIRNMFLSLAKKKLGHLMGESYLNAVLLCLSGAYEERTSQPDFSMVFYKQVVKGLSLLPSE</sequence>
<dbReference type="Gene3D" id="1.10.510.10">
    <property type="entry name" value="Transferase(Phosphotransferase) domain 1"/>
    <property type="match status" value="1"/>
</dbReference>
<dbReference type="AlphaFoldDB" id="A0A8H4RGT1"/>
<reference evidence="2 3" key="1">
    <citation type="submission" date="2020-03" db="EMBL/GenBank/DDBJ databases">
        <title>Draft Genome Sequence of Cudoniella acicularis.</title>
        <authorList>
            <person name="Buettner E."/>
            <person name="Kellner H."/>
        </authorList>
    </citation>
    <scope>NUCLEOTIDE SEQUENCE [LARGE SCALE GENOMIC DNA]</scope>
    <source>
        <strain evidence="2 3">DSM 108380</strain>
    </source>
</reference>
<evidence type="ECO:0000313" key="2">
    <source>
        <dbReference type="EMBL" id="KAF4628431.1"/>
    </source>
</evidence>
<dbReference type="InterPro" id="IPR011009">
    <property type="entry name" value="Kinase-like_dom_sf"/>
</dbReference>
<keyword evidence="3" id="KW-1185">Reference proteome</keyword>
<dbReference type="Pfam" id="PF24476">
    <property type="entry name" value="DUF7580"/>
    <property type="match status" value="1"/>
</dbReference>
<name>A0A8H4RGT1_9HELO</name>
<dbReference type="Proteomes" id="UP000566819">
    <property type="component" value="Unassembled WGS sequence"/>
</dbReference>
<accession>A0A8H4RGT1</accession>
<proteinExistence type="predicted"/>
<dbReference type="EMBL" id="JAAMPI010000813">
    <property type="protein sequence ID" value="KAF4628431.1"/>
    <property type="molecule type" value="Genomic_DNA"/>
</dbReference>
<feature type="domain" description="Protein kinase" evidence="1">
    <location>
        <begin position="212"/>
        <end position="558"/>
    </location>
</feature>
<dbReference type="PROSITE" id="PS50011">
    <property type="entry name" value="PROTEIN_KINASE_DOM"/>
    <property type="match status" value="1"/>
</dbReference>
<evidence type="ECO:0000313" key="3">
    <source>
        <dbReference type="Proteomes" id="UP000566819"/>
    </source>
</evidence>
<dbReference type="SUPFAM" id="SSF56112">
    <property type="entry name" value="Protein kinase-like (PK-like)"/>
    <property type="match status" value="1"/>
</dbReference>
<dbReference type="InterPro" id="IPR056002">
    <property type="entry name" value="DUF7580"/>
</dbReference>
<gene>
    <name evidence="2" type="ORF">G7Y89_g9720</name>
</gene>
<dbReference type="PANTHER" id="PTHR37542">
    <property type="entry name" value="HELO DOMAIN-CONTAINING PROTEIN-RELATED"/>
    <property type="match status" value="1"/>
</dbReference>
<comment type="caution">
    <text evidence="2">The sequence shown here is derived from an EMBL/GenBank/DDBJ whole genome shotgun (WGS) entry which is preliminary data.</text>
</comment>
<dbReference type="InterPro" id="IPR000719">
    <property type="entry name" value="Prot_kinase_dom"/>
</dbReference>
<evidence type="ECO:0000259" key="1">
    <source>
        <dbReference type="PROSITE" id="PS50011"/>
    </source>
</evidence>
<dbReference type="GO" id="GO:0004672">
    <property type="term" value="F:protein kinase activity"/>
    <property type="evidence" value="ECO:0007669"/>
    <property type="project" value="InterPro"/>
</dbReference>
<dbReference type="GO" id="GO:0005524">
    <property type="term" value="F:ATP binding"/>
    <property type="evidence" value="ECO:0007669"/>
    <property type="project" value="InterPro"/>
</dbReference>
<dbReference type="OrthoDB" id="1911848at2759"/>
<organism evidence="2 3">
    <name type="scientific">Cudoniella acicularis</name>
    <dbReference type="NCBI Taxonomy" id="354080"/>
    <lineage>
        <taxon>Eukaryota</taxon>
        <taxon>Fungi</taxon>
        <taxon>Dikarya</taxon>
        <taxon>Ascomycota</taxon>
        <taxon>Pezizomycotina</taxon>
        <taxon>Leotiomycetes</taxon>
        <taxon>Helotiales</taxon>
        <taxon>Tricladiaceae</taxon>
        <taxon>Cudoniella</taxon>
    </lineage>
</organism>